<sequence length="72" mass="8402">MLVIDDRDVDNAARQLQSAGFQDWTWSYGSRHPTYYKGSLMEKIYRRIVNEYSNLDRNSVRFVFSAGAAKHV</sequence>
<dbReference type="Proteomes" id="UP000076863">
    <property type="component" value="Unassembled WGS sequence"/>
</dbReference>
<gene>
    <name evidence="1" type="ORF">BBO_09454</name>
</gene>
<proteinExistence type="predicted"/>
<accession>A0A166VNB9</accession>
<dbReference type="OrthoDB" id="3700556at2759"/>
<evidence type="ECO:0000313" key="1">
    <source>
        <dbReference type="EMBL" id="OAA33852.1"/>
    </source>
</evidence>
<reference evidence="1 2" key="1">
    <citation type="journal article" date="2016" name="Genome Biol. Evol.">
        <title>Divergent and convergent evolution of fungal pathogenicity.</title>
        <authorList>
            <person name="Shang Y."/>
            <person name="Xiao G."/>
            <person name="Zheng P."/>
            <person name="Cen K."/>
            <person name="Zhan S."/>
            <person name="Wang C."/>
        </authorList>
    </citation>
    <scope>NUCLEOTIDE SEQUENCE [LARGE SCALE GENOMIC DNA]</scope>
    <source>
        <strain evidence="1 2">RCEF 3172</strain>
    </source>
</reference>
<keyword evidence="2" id="KW-1185">Reference proteome</keyword>
<name>A0A166VNB9_9HYPO</name>
<dbReference type="AlphaFoldDB" id="A0A166VNB9"/>
<evidence type="ECO:0000313" key="2">
    <source>
        <dbReference type="Proteomes" id="UP000076863"/>
    </source>
</evidence>
<dbReference type="EMBL" id="AZHA01000088">
    <property type="protein sequence ID" value="OAA33852.1"/>
    <property type="molecule type" value="Genomic_DNA"/>
</dbReference>
<protein>
    <submittedName>
        <fullName evidence="1">Uncharacterized protein</fullName>
    </submittedName>
</protein>
<comment type="caution">
    <text evidence="1">The sequence shown here is derived from an EMBL/GenBank/DDBJ whole genome shotgun (WGS) entry which is preliminary data.</text>
</comment>
<organism evidence="1 2">
    <name type="scientific">Beauveria brongniartii RCEF 3172</name>
    <dbReference type="NCBI Taxonomy" id="1081107"/>
    <lineage>
        <taxon>Eukaryota</taxon>
        <taxon>Fungi</taxon>
        <taxon>Dikarya</taxon>
        <taxon>Ascomycota</taxon>
        <taxon>Pezizomycotina</taxon>
        <taxon>Sordariomycetes</taxon>
        <taxon>Hypocreomycetidae</taxon>
        <taxon>Hypocreales</taxon>
        <taxon>Cordycipitaceae</taxon>
        <taxon>Beauveria</taxon>
        <taxon>Beauveria brongniartii</taxon>
    </lineage>
</organism>